<reference evidence="1 2" key="1">
    <citation type="submission" date="2016-11" db="EMBL/GenBank/DDBJ databases">
        <authorList>
            <person name="Jaros S."/>
            <person name="Januszkiewicz K."/>
            <person name="Wedrychowicz H."/>
        </authorList>
    </citation>
    <scope>NUCLEOTIDE SEQUENCE [LARGE SCALE GENOMIC DNA]</scope>
    <source>
        <strain evidence="1 2">DSM 18772</strain>
    </source>
</reference>
<dbReference type="STRING" id="1123071.SAMN02745181_0949"/>
<dbReference type="AlphaFoldDB" id="A0A1M6E702"/>
<accession>A0A1M6E702</accession>
<gene>
    <name evidence="1" type="ORF">SAMN02745181_0949</name>
</gene>
<sequence length="244" mass="27383">MIRVIQSFRTSEVPTWIADCMGSVRSWADSNGWEYFLADDDALLASLPEHFKEKVGERWPMLVDLGRLKLCQQAIQDGCERVIWLDADVLVIEPERLRLPESLDYGYAFGREVWVEESRKVRRGIHNALCVFEPGNAFLDFYAHSCERIIEVHEGDQLAPQLLGPKLLKALDAFTKMQLIDEVGMASPWVVEDIVAGGGKRLDCLKEVVGEIPPALNLCSSMLSDDLGNSLVEMVKSGAYQDVL</sequence>
<name>A0A1M6E702_9BACT</name>
<dbReference type="Proteomes" id="UP000184510">
    <property type="component" value="Unassembled WGS sequence"/>
</dbReference>
<evidence type="ECO:0008006" key="3">
    <source>
        <dbReference type="Google" id="ProtNLM"/>
    </source>
</evidence>
<protein>
    <recommendedName>
        <fullName evidence="3">Nucleotide-diphospho-sugar transferase</fullName>
    </recommendedName>
</protein>
<organism evidence="1 2">
    <name type="scientific">Rubritalea squalenifaciens DSM 18772</name>
    <dbReference type="NCBI Taxonomy" id="1123071"/>
    <lineage>
        <taxon>Bacteria</taxon>
        <taxon>Pseudomonadati</taxon>
        <taxon>Verrucomicrobiota</taxon>
        <taxon>Verrucomicrobiia</taxon>
        <taxon>Verrucomicrobiales</taxon>
        <taxon>Rubritaleaceae</taxon>
        <taxon>Rubritalea</taxon>
    </lineage>
</organism>
<evidence type="ECO:0000313" key="2">
    <source>
        <dbReference type="Proteomes" id="UP000184510"/>
    </source>
</evidence>
<dbReference type="InParanoid" id="A0A1M6E702"/>
<dbReference type="EMBL" id="FQYR01000002">
    <property type="protein sequence ID" value="SHI81140.1"/>
    <property type="molecule type" value="Genomic_DNA"/>
</dbReference>
<proteinExistence type="predicted"/>
<evidence type="ECO:0000313" key="1">
    <source>
        <dbReference type="EMBL" id="SHI81140.1"/>
    </source>
</evidence>
<keyword evidence="2" id="KW-1185">Reference proteome</keyword>